<organism evidence="3 4">
    <name type="scientific">Botrimarina mediterranea</name>
    <dbReference type="NCBI Taxonomy" id="2528022"/>
    <lineage>
        <taxon>Bacteria</taxon>
        <taxon>Pseudomonadati</taxon>
        <taxon>Planctomycetota</taxon>
        <taxon>Planctomycetia</taxon>
        <taxon>Pirellulales</taxon>
        <taxon>Lacipirellulaceae</taxon>
        <taxon>Botrimarina</taxon>
    </lineage>
</organism>
<dbReference type="Gene3D" id="2.60.200.20">
    <property type="match status" value="1"/>
</dbReference>
<dbReference type="SUPFAM" id="SSF49879">
    <property type="entry name" value="SMAD/FHA domain"/>
    <property type="match status" value="1"/>
</dbReference>
<evidence type="ECO:0000313" key="4">
    <source>
        <dbReference type="Proteomes" id="UP000316426"/>
    </source>
</evidence>
<dbReference type="SMART" id="SM00240">
    <property type="entry name" value="FHA"/>
    <property type="match status" value="1"/>
</dbReference>
<dbReference type="InterPro" id="IPR050923">
    <property type="entry name" value="Cell_Proc_Reg/RNA_Proc"/>
</dbReference>
<dbReference type="Proteomes" id="UP000316426">
    <property type="component" value="Chromosome"/>
</dbReference>
<gene>
    <name evidence="3" type="primary">embR</name>
    <name evidence="3" type="ORF">Spa11_37500</name>
</gene>
<feature type="compositionally biased region" description="Acidic residues" evidence="1">
    <location>
        <begin position="188"/>
        <end position="201"/>
    </location>
</feature>
<dbReference type="KEGG" id="bmei:Spa11_37500"/>
<feature type="domain" description="FHA" evidence="2">
    <location>
        <begin position="22"/>
        <end position="71"/>
    </location>
</feature>
<keyword evidence="4" id="KW-1185">Reference proteome</keyword>
<feature type="region of interest" description="Disordered" evidence="1">
    <location>
        <begin position="166"/>
        <end position="240"/>
    </location>
</feature>
<dbReference type="PANTHER" id="PTHR23308">
    <property type="entry name" value="NUCLEAR INHIBITOR OF PROTEIN PHOSPHATASE-1"/>
    <property type="match status" value="1"/>
</dbReference>
<evidence type="ECO:0000259" key="2">
    <source>
        <dbReference type="PROSITE" id="PS50006"/>
    </source>
</evidence>
<protein>
    <submittedName>
        <fullName evidence="3">Transcriptional regulatory protein EmbR</fullName>
    </submittedName>
</protein>
<name>A0A518KCK1_9BACT</name>
<accession>A0A518KCK1</accession>
<dbReference type="InterPro" id="IPR008984">
    <property type="entry name" value="SMAD_FHA_dom_sf"/>
</dbReference>
<proteinExistence type="predicted"/>
<reference evidence="3 4" key="1">
    <citation type="submission" date="2019-02" db="EMBL/GenBank/DDBJ databases">
        <title>Deep-cultivation of Planctomycetes and their phenomic and genomic characterization uncovers novel biology.</title>
        <authorList>
            <person name="Wiegand S."/>
            <person name="Jogler M."/>
            <person name="Boedeker C."/>
            <person name="Pinto D."/>
            <person name="Vollmers J."/>
            <person name="Rivas-Marin E."/>
            <person name="Kohn T."/>
            <person name="Peeters S.H."/>
            <person name="Heuer A."/>
            <person name="Rast P."/>
            <person name="Oberbeckmann S."/>
            <person name="Bunk B."/>
            <person name="Jeske O."/>
            <person name="Meyerdierks A."/>
            <person name="Storesund J.E."/>
            <person name="Kallscheuer N."/>
            <person name="Luecker S."/>
            <person name="Lage O.M."/>
            <person name="Pohl T."/>
            <person name="Merkel B.J."/>
            <person name="Hornburger P."/>
            <person name="Mueller R.-W."/>
            <person name="Bruemmer F."/>
            <person name="Labrenz M."/>
            <person name="Spormann A.M."/>
            <person name="Op den Camp H."/>
            <person name="Overmann J."/>
            <person name="Amann R."/>
            <person name="Jetten M.S.M."/>
            <person name="Mascher T."/>
            <person name="Medema M.H."/>
            <person name="Devos D.P."/>
            <person name="Kaster A.-K."/>
            <person name="Ovreas L."/>
            <person name="Rohde M."/>
            <person name="Galperin M.Y."/>
            <person name="Jogler C."/>
        </authorList>
    </citation>
    <scope>NUCLEOTIDE SEQUENCE [LARGE SCALE GENOMIC DNA]</scope>
    <source>
        <strain evidence="3 4">Spa11</strain>
    </source>
</reference>
<dbReference type="EMBL" id="CP036349">
    <property type="protein sequence ID" value="QDV75532.1"/>
    <property type="molecule type" value="Genomic_DNA"/>
</dbReference>
<dbReference type="CDD" id="cd00060">
    <property type="entry name" value="FHA"/>
    <property type="match status" value="1"/>
</dbReference>
<sequence length="240" mass="25958">MKLVVLAGAKTGAAVPIKKDRFIIGRGKDCTLRAGSEAISRNHCELLVTESGVTVRDMGSRNGTYVNDEKIEGVKTLSNGDKLRIGPLEFRYEAEGELKQAKAPKVKSVGEAVARTAAKATKEPQNFEDDISDWLIAGEVPTGAAPAIGETLMMKSDETRISQETADKIAAETPTKELSPEEAKSAEESAEDAAEEPEAEGDDKKKKKGPGKLPFQPHKPQAKDSREAAMQVLRDMARRR</sequence>
<evidence type="ECO:0000313" key="3">
    <source>
        <dbReference type="EMBL" id="QDV75532.1"/>
    </source>
</evidence>
<evidence type="ECO:0000256" key="1">
    <source>
        <dbReference type="SAM" id="MobiDB-lite"/>
    </source>
</evidence>
<dbReference type="PROSITE" id="PS50006">
    <property type="entry name" value="FHA_DOMAIN"/>
    <property type="match status" value="1"/>
</dbReference>
<dbReference type="InterPro" id="IPR000253">
    <property type="entry name" value="FHA_dom"/>
</dbReference>
<dbReference type="AlphaFoldDB" id="A0A518KCK1"/>
<dbReference type="RefSeq" id="WP_145114911.1">
    <property type="nucleotide sequence ID" value="NZ_CP036349.1"/>
</dbReference>
<feature type="compositionally biased region" description="Basic and acidic residues" evidence="1">
    <location>
        <begin position="166"/>
        <end position="187"/>
    </location>
</feature>
<dbReference type="Pfam" id="PF00498">
    <property type="entry name" value="FHA"/>
    <property type="match status" value="1"/>
</dbReference>